<feature type="signal peptide" evidence="1">
    <location>
        <begin position="1"/>
        <end position="24"/>
    </location>
</feature>
<feature type="chain" id="PRO_5028895600" description="DUF4968 domain-containing protein" evidence="1">
    <location>
        <begin position="25"/>
        <end position="167"/>
    </location>
</feature>
<name>A0A7H0GRQ3_9BACT</name>
<gene>
    <name evidence="2" type="ORF">H9L05_12555</name>
</gene>
<dbReference type="Gene3D" id="2.60.40.1760">
    <property type="entry name" value="glycosyl hydrolase (family 31)"/>
    <property type="match status" value="1"/>
</dbReference>
<reference evidence="2 3" key="1">
    <citation type="submission" date="2020-08" db="EMBL/GenBank/DDBJ databases">
        <title>Genome sequence of Hymenobacter qilianensis JCM 19763T.</title>
        <authorList>
            <person name="Hyun D.-W."/>
            <person name="Bae J.-W."/>
        </authorList>
    </citation>
    <scope>NUCLEOTIDE SEQUENCE [LARGE SCALE GENOMIC DNA]</scope>
    <source>
        <strain evidence="2 3">JCM 19763</strain>
    </source>
</reference>
<accession>A0A7H0GRQ3</accession>
<evidence type="ECO:0000256" key="1">
    <source>
        <dbReference type="SAM" id="SignalP"/>
    </source>
</evidence>
<sequence>MPLLLSHCLLLLFLSTTLSLPGFGQREGEGPPTQDPFQKPAAPARPIAAYRSHQYTAGQLSIRATDGATLRVRPWATGVVRIEYFPAGSPVQPDASVSVVTQPSAGLATGVRETSRSLEVGLAENLRVAVSKSPLRVHLLRGPDTVATEAWGLFSAAQLPHPQMKQA</sequence>
<protein>
    <recommendedName>
        <fullName evidence="4">DUF4968 domain-containing protein</fullName>
    </recommendedName>
</protein>
<keyword evidence="3" id="KW-1185">Reference proteome</keyword>
<dbReference type="RefSeq" id="WP_187731271.1">
    <property type="nucleotide sequence ID" value="NZ_CP060784.1"/>
</dbReference>
<proteinExistence type="predicted"/>
<dbReference type="AlphaFoldDB" id="A0A7H0GRQ3"/>
<organism evidence="2 3">
    <name type="scientific">Hymenobacter qilianensis</name>
    <dbReference type="NCBI Taxonomy" id="1385715"/>
    <lineage>
        <taxon>Bacteria</taxon>
        <taxon>Pseudomonadati</taxon>
        <taxon>Bacteroidota</taxon>
        <taxon>Cytophagia</taxon>
        <taxon>Cytophagales</taxon>
        <taxon>Hymenobacteraceae</taxon>
        <taxon>Hymenobacter</taxon>
    </lineage>
</organism>
<evidence type="ECO:0000313" key="2">
    <source>
        <dbReference type="EMBL" id="QNP50969.1"/>
    </source>
</evidence>
<keyword evidence="1" id="KW-0732">Signal</keyword>
<evidence type="ECO:0000313" key="3">
    <source>
        <dbReference type="Proteomes" id="UP000516093"/>
    </source>
</evidence>
<dbReference type="Proteomes" id="UP000516093">
    <property type="component" value="Chromosome"/>
</dbReference>
<dbReference type="EMBL" id="CP060784">
    <property type="protein sequence ID" value="QNP50969.1"/>
    <property type="molecule type" value="Genomic_DNA"/>
</dbReference>
<dbReference type="KEGG" id="hqi:H9L05_12555"/>
<evidence type="ECO:0008006" key="4">
    <source>
        <dbReference type="Google" id="ProtNLM"/>
    </source>
</evidence>